<dbReference type="EMBL" id="QGKX02001290">
    <property type="protein sequence ID" value="KAF3535488.1"/>
    <property type="molecule type" value="Genomic_DNA"/>
</dbReference>
<dbReference type="Proteomes" id="UP000712600">
    <property type="component" value="Unassembled WGS sequence"/>
</dbReference>
<dbReference type="AlphaFoldDB" id="A0A8S9QAC1"/>
<accession>A0A8S9QAC1</accession>
<name>A0A8S9QAC1_BRACR</name>
<proteinExistence type="predicted"/>
<organism evidence="2 3">
    <name type="scientific">Brassica cretica</name>
    <name type="common">Mustard</name>
    <dbReference type="NCBI Taxonomy" id="69181"/>
    <lineage>
        <taxon>Eukaryota</taxon>
        <taxon>Viridiplantae</taxon>
        <taxon>Streptophyta</taxon>
        <taxon>Embryophyta</taxon>
        <taxon>Tracheophyta</taxon>
        <taxon>Spermatophyta</taxon>
        <taxon>Magnoliopsida</taxon>
        <taxon>eudicotyledons</taxon>
        <taxon>Gunneridae</taxon>
        <taxon>Pentapetalae</taxon>
        <taxon>rosids</taxon>
        <taxon>malvids</taxon>
        <taxon>Brassicales</taxon>
        <taxon>Brassicaceae</taxon>
        <taxon>Brassiceae</taxon>
        <taxon>Brassica</taxon>
    </lineage>
</organism>
<evidence type="ECO:0000313" key="2">
    <source>
        <dbReference type="EMBL" id="KAF3535488.1"/>
    </source>
</evidence>
<reference evidence="2" key="1">
    <citation type="submission" date="2019-12" db="EMBL/GenBank/DDBJ databases">
        <title>Genome sequencing and annotation of Brassica cretica.</title>
        <authorList>
            <person name="Studholme D.J."/>
            <person name="Sarris P."/>
        </authorList>
    </citation>
    <scope>NUCLEOTIDE SEQUENCE</scope>
    <source>
        <strain evidence="2">PFS-109/04</strain>
        <tissue evidence="2">Leaf</tissue>
    </source>
</reference>
<gene>
    <name evidence="2" type="ORF">F2Q69_00019470</name>
</gene>
<sequence>MRDSEAWNGRRRDLKPEKATRLILLYKKLCGGNASHLTRARKGSLLSDRTRAPLGRNEASEFEPRLGRNVATERPFRSVTT</sequence>
<evidence type="ECO:0000313" key="3">
    <source>
        <dbReference type="Proteomes" id="UP000712600"/>
    </source>
</evidence>
<feature type="region of interest" description="Disordered" evidence="1">
    <location>
        <begin position="48"/>
        <end position="81"/>
    </location>
</feature>
<protein>
    <submittedName>
        <fullName evidence="2">Uncharacterized protein</fullName>
    </submittedName>
</protein>
<comment type="caution">
    <text evidence="2">The sequence shown here is derived from an EMBL/GenBank/DDBJ whole genome shotgun (WGS) entry which is preliminary data.</text>
</comment>
<evidence type="ECO:0000256" key="1">
    <source>
        <dbReference type="SAM" id="MobiDB-lite"/>
    </source>
</evidence>